<reference evidence="1 2" key="1">
    <citation type="submission" date="2018-07" db="EMBL/GenBank/DDBJ databases">
        <title>Genomic Encyclopedia of Type Strains, Phase III (KMG-III): the genomes of soil and plant-associated and newly described type strains.</title>
        <authorList>
            <person name="Whitman W."/>
        </authorList>
    </citation>
    <scope>NUCLEOTIDE SEQUENCE [LARGE SCALE GENOMIC DNA]</scope>
    <source>
        <strain evidence="1 2">CECT 7731</strain>
    </source>
</reference>
<sequence>MVIEFMLTKLPEGTEVYVFGSFINTASPNDLDILFLYDPSKCLPQNAYKEHLSFIEYLEVCSELKVDATLLTYEEQLESNFLAISKAIPVNECEELTKRFTRINYSLRSKFAAERGVSLTTIITIF</sequence>
<evidence type="ECO:0000313" key="1">
    <source>
        <dbReference type="EMBL" id="RCX07716.1"/>
    </source>
</evidence>
<dbReference type="AlphaFoldDB" id="A0A369AHF6"/>
<evidence type="ECO:0000313" key="2">
    <source>
        <dbReference type="Proteomes" id="UP000253506"/>
    </source>
</evidence>
<accession>A0A369AHF6</accession>
<evidence type="ECO:0008006" key="3">
    <source>
        <dbReference type="Google" id="ProtNLM"/>
    </source>
</evidence>
<dbReference type="Proteomes" id="UP000253506">
    <property type="component" value="Unassembled WGS sequence"/>
</dbReference>
<name>A0A369AHF6_9GAMM</name>
<gene>
    <name evidence="1" type="ORF">DFP77_10477</name>
</gene>
<organism evidence="1 2">
    <name type="scientific">Marinomonas foliarum</name>
    <dbReference type="NCBI Taxonomy" id="491950"/>
    <lineage>
        <taxon>Bacteria</taxon>
        <taxon>Pseudomonadati</taxon>
        <taxon>Pseudomonadota</taxon>
        <taxon>Gammaproteobacteria</taxon>
        <taxon>Oceanospirillales</taxon>
        <taxon>Oceanospirillaceae</taxon>
        <taxon>Marinomonas</taxon>
    </lineage>
</organism>
<dbReference type="EMBL" id="QPJQ01000004">
    <property type="protein sequence ID" value="RCX07716.1"/>
    <property type="molecule type" value="Genomic_DNA"/>
</dbReference>
<protein>
    <recommendedName>
        <fullName evidence="3">Nucleotidyltransferase-like protein</fullName>
    </recommendedName>
</protein>
<comment type="caution">
    <text evidence="1">The sequence shown here is derived from an EMBL/GenBank/DDBJ whole genome shotgun (WGS) entry which is preliminary data.</text>
</comment>
<proteinExistence type="predicted"/>